<evidence type="ECO:0000313" key="1">
    <source>
        <dbReference type="EMBL" id="EOB11716.1"/>
    </source>
</evidence>
<dbReference type="HOGENOM" id="CLU_2606628_0_0_1"/>
<protein>
    <submittedName>
        <fullName evidence="1">Uncharacterized protein</fullName>
    </submittedName>
</protein>
<dbReference type="VEuPathDB" id="MicrosporidiaDB:NBO_926g0001"/>
<dbReference type="Proteomes" id="UP000016927">
    <property type="component" value="Unassembled WGS sequence"/>
</dbReference>
<gene>
    <name evidence="1" type="ORF">NBO_926g0001</name>
</gene>
<proteinExistence type="predicted"/>
<accession>R0KM34</accession>
<organism evidence="1 2">
    <name type="scientific">Nosema bombycis (strain CQ1 / CVCC 102059)</name>
    <name type="common">Microsporidian parasite</name>
    <name type="synonym">Pebrine of silkworm</name>
    <dbReference type="NCBI Taxonomy" id="578461"/>
    <lineage>
        <taxon>Eukaryota</taxon>
        <taxon>Fungi</taxon>
        <taxon>Fungi incertae sedis</taxon>
        <taxon>Microsporidia</taxon>
        <taxon>Nosematidae</taxon>
        <taxon>Nosema</taxon>
    </lineage>
</organism>
<keyword evidence="2" id="KW-1185">Reference proteome</keyword>
<dbReference type="EMBL" id="KB909833">
    <property type="protein sequence ID" value="EOB11716.1"/>
    <property type="molecule type" value="Genomic_DNA"/>
</dbReference>
<dbReference type="AlphaFoldDB" id="R0KM34"/>
<evidence type="ECO:0000313" key="2">
    <source>
        <dbReference type="Proteomes" id="UP000016927"/>
    </source>
</evidence>
<reference evidence="1 2" key="1">
    <citation type="journal article" date="2013" name="BMC Genomics">
        <title>Comparative genomics of parasitic silkworm microsporidia reveal an association between genome expansion and host adaptation.</title>
        <authorList>
            <person name="Pan G."/>
            <person name="Xu J."/>
            <person name="Li T."/>
            <person name="Xia Q."/>
            <person name="Liu S.L."/>
            <person name="Zhang G."/>
            <person name="Li S."/>
            <person name="Li C."/>
            <person name="Liu H."/>
            <person name="Yang L."/>
            <person name="Liu T."/>
            <person name="Zhang X."/>
            <person name="Wu Z."/>
            <person name="Fan W."/>
            <person name="Dang X."/>
            <person name="Xiang H."/>
            <person name="Tao M."/>
            <person name="Li Y."/>
            <person name="Hu J."/>
            <person name="Li Z."/>
            <person name="Lin L."/>
            <person name="Luo J."/>
            <person name="Geng L."/>
            <person name="Wang L."/>
            <person name="Long M."/>
            <person name="Wan Y."/>
            <person name="He N."/>
            <person name="Zhang Z."/>
            <person name="Lu C."/>
            <person name="Keeling P.J."/>
            <person name="Wang J."/>
            <person name="Xiang Z."/>
            <person name="Zhou Z."/>
        </authorList>
    </citation>
    <scope>NUCLEOTIDE SEQUENCE [LARGE SCALE GENOMIC DNA]</scope>
    <source>
        <strain evidence="2">CQ1 / CVCC 102059</strain>
    </source>
</reference>
<sequence>MALKTFLKAPSPRTTFNFLYLFMALSSSGDSTISGIISIGRPAASLAITSSASIILFSNKSLLIKSFLSFIQGLFMFFF</sequence>
<name>R0KM34_NOSB1</name>